<dbReference type="InterPro" id="IPR029063">
    <property type="entry name" value="SAM-dependent_MTases_sf"/>
</dbReference>
<dbReference type="GO" id="GO:0030488">
    <property type="term" value="P:tRNA methylation"/>
    <property type="evidence" value="ECO:0007669"/>
    <property type="project" value="TreeGrafter"/>
</dbReference>
<dbReference type="GO" id="GO:0016423">
    <property type="term" value="F:tRNA (guanine) methyltransferase activity"/>
    <property type="evidence" value="ECO:0007669"/>
    <property type="project" value="TreeGrafter"/>
</dbReference>
<comment type="caution">
    <text evidence="2">The sequence shown here is derived from an EMBL/GenBank/DDBJ whole genome shotgun (WGS) entry which is preliminary data.</text>
</comment>
<organism evidence="2 3">
    <name type="scientific">Candidatus Magasanikbacteria bacterium CG10_big_fil_rev_8_21_14_0_10_42_10</name>
    <dbReference type="NCBI Taxonomy" id="1974649"/>
    <lineage>
        <taxon>Bacteria</taxon>
        <taxon>Candidatus Magasanikiibacteriota</taxon>
    </lineage>
</organism>
<proteinExistence type="predicted"/>
<dbReference type="Gene3D" id="3.40.50.150">
    <property type="entry name" value="Vaccinia Virus protein VP39"/>
    <property type="match status" value="1"/>
</dbReference>
<evidence type="ECO:0000259" key="1">
    <source>
        <dbReference type="Pfam" id="PF01170"/>
    </source>
</evidence>
<dbReference type="Pfam" id="PF01170">
    <property type="entry name" value="UPF0020"/>
    <property type="match status" value="1"/>
</dbReference>
<dbReference type="SUPFAM" id="SSF53335">
    <property type="entry name" value="S-adenosyl-L-methionine-dependent methyltransferases"/>
    <property type="match status" value="1"/>
</dbReference>
<dbReference type="PANTHER" id="PTHR14911">
    <property type="entry name" value="THUMP DOMAIN-CONTAINING"/>
    <property type="match status" value="1"/>
</dbReference>
<sequence length="377" mass="42765">MHTYAFQLGHQRDLSQEEIFSVLSQKRILPTYTRLVGEYFLVSTDTPLDPEADMIILGGTRLIGEKLDPKGNAEETLFSYLSSLPSTTKLHFSVSGGTQASRLAIAVKKKLKTIGRSVRYVETKNTATILHNGLVERGTHLTIIDNVVYVTRAIQPIEDMSERDYGRPSVDGKSGMLPPKLSRMMINLAMPEKNDTLLDPFCGSGTLLGEALSLAIPHIIGSDISEKATSDSEKNVAWLQTNLESPVTDIQIFQSDVRVLTEHIEKESIDIIATEPYMGVPRTGREQRTFLEKQVQELQALYIDAFRVFAQILKPGGRVIFVVPQFRYKDDWVRVECQNNIKKLGFEMLPYQEKEMPLVYAREQQFVAREIWRWVKK</sequence>
<evidence type="ECO:0000313" key="2">
    <source>
        <dbReference type="EMBL" id="PIR76258.1"/>
    </source>
</evidence>
<dbReference type="PANTHER" id="PTHR14911:SF13">
    <property type="entry name" value="TRNA (GUANINE(6)-N2)-METHYLTRANSFERASE THUMP3"/>
    <property type="match status" value="1"/>
</dbReference>
<dbReference type="EMBL" id="PFBY01000036">
    <property type="protein sequence ID" value="PIR76258.1"/>
    <property type="molecule type" value="Genomic_DNA"/>
</dbReference>
<name>A0A2H0TVT2_9BACT</name>
<evidence type="ECO:0000313" key="3">
    <source>
        <dbReference type="Proteomes" id="UP000231530"/>
    </source>
</evidence>
<dbReference type="Proteomes" id="UP000231530">
    <property type="component" value="Unassembled WGS sequence"/>
</dbReference>
<dbReference type="InterPro" id="IPR000241">
    <property type="entry name" value="RlmKL-like_Mtase"/>
</dbReference>
<dbReference type="AlphaFoldDB" id="A0A2H0TVT2"/>
<feature type="domain" description="Ribosomal RNA large subunit methyltransferase K/L-like methyltransferase" evidence="1">
    <location>
        <begin position="171"/>
        <end position="325"/>
    </location>
</feature>
<reference evidence="3" key="1">
    <citation type="submission" date="2017-09" db="EMBL/GenBank/DDBJ databases">
        <title>Depth-based differentiation of microbial function through sediment-hosted aquifers and enrichment of novel symbionts in the deep terrestrial subsurface.</title>
        <authorList>
            <person name="Probst A.J."/>
            <person name="Ladd B."/>
            <person name="Jarett J.K."/>
            <person name="Geller-Mcgrath D.E."/>
            <person name="Sieber C.M.K."/>
            <person name="Emerson J.B."/>
            <person name="Anantharaman K."/>
            <person name="Thomas B.C."/>
            <person name="Malmstrom R."/>
            <person name="Stieglmeier M."/>
            <person name="Klingl A."/>
            <person name="Woyke T."/>
            <person name="Ryan C.M."/>
            <person name="Banfield J.F."/>
        </authorList>
    </citation>
    <scope>NUCLEOTIDE SEQUENCE [LARGE SCALE GENOMIC DNA]</scope>
</reference>
<protein>
    <recommendedName>
        <fullName evidence="1">Ribosomal RNA large subunit methyltransferase K/L-like methyltransferase domain-containing protein</fullName>
    </recommendedName>
</protein>
<dbReference type="CDD" id="cd02440">
    <property type="entry name" value="AdoMet_MTases"/>
    <property type="match status" value="1"/>
</dbReference>
<accession>A0A2H0TVT2</accession>
<gene>
    <name evidence="2" type="ORF">COU32_03235</name>
</gene>